<evidence type="ECO:0000256" key="4">
    <source>
        <dbReference type="ARBA" id="ARBA00023123"/>
    </source>
</evidence>
<keyword evidence="4 7" id="KW-0518">Myosin</keyword>
<protein>
    <recommendedName>
        <fullName evidence="12">Myosin motor domain-containing protein</fullName>
    </recommendedName>
</protein>
<dbReference type="GO" id="GO:0007015">
    <property type="term" value="P:actin filament organization"/>
    <property type="evidence" value="ECO:0007669"/>
    <property type="project" value="TreeGrafter"/>
</dbReference>
<dbReference type="PANTHER" id="PTHR13140">
    <property type="entry name" value="MYOSIN"/>
    <property type="match status" value="1"/>
</dbReference>
<feature type="region of interest" description="Disordered" evidence="8">
    <location>
        <begin position="994"/>
        <end position="1016"/>
    </location>
</feature>
<dbReference type="GO" id="GO:0030048">
    <property type="term" value="P:actin filament-based movement"/>
    <property type="evidence" value="ECO:0007669"/>
    <property type="project" value="TreeGrafter"/>
</dbReference>
<dbReference type="GO" id="GO:0016459">
    <property type="term" value="C:myosin complex"/>
    <property type="evidence" value="ECO:0007669"/>
    <property type="project" value="UniProtKB-KW"/>
</dbReference>
<dbReference type="PROSITE" id="PS51757">
    <property type="entry name" value="TH1"/>
    <property type="match status" value="1"/>
</dbReference>
<evidence type="ECO:0000313" key="11">
    <source>
        <dbReference type="EMBL" id="CAE0447141.1"/>
    </source>
</evidence>
<dbReference type="FunFam" id="1.20.58.530:FF:000004">
    <property type="entry name" value="Unconventional myosin ID"/>
    <property type="match status" value="1"/>
</dbReference>
<dbReference type="InterPro" id="IPR036961">
    <property type="entry name" value="Kinesin_motor_dom_sf"/>
</dbReference>
<comment type="similarity">
    <text evidence="1 7">Belongs to the TRAFAC class myosin-kinesin ATPase superfamily. Myosin family.</text>
</comment>
<evidence type="ECO:0000259" key="9">
    <source>
        <dbReference type="PROSITE" id="PS51456"/>
    </source>
</evidence>
<evidence type="ECO:0000256" key="2">
    <source>
        <dbReference type="ARBA" id="ARBA00022741"/>
    </source>
</evidence>
<dbReference type="GO" id="GO:0005524">
    <property type="term" value="F:ATP binding"/>
    <property type="evidence" value="ECO:0007669"/>
    <property type="project" value="UniProtKB-UniRule"/>
</dbReference>
<dbReference type="PRINTS" id="PR00193">
    <property type="entry name" value="MYOSINHEAVY"/>
</dbReference>
<dbReference type="Gene3D" id="1.20.58.530">
    <property type="match status" value="1"/>
</dbReference>
<feature type="domain" description="Myosin motor" evidence="9">
    <location>
        <begin position="15"/>
        <end position="719"/>
    </location>
</feature>
<dbReference type="Pfam" id="PF00063">
    <property type="entry name" value="Myosin_head"/>
    <property type="match status" value="1"/>
</dbReference>
<dbReference type="SUPFAM" id="SSF52540">
    <property type="entry name" value="P-loop containing nucleoside triphosphate hydrolases"/>
    <property type="match status" value="1"/>
</dbReference>
<dbReference type="InterPro" id="IPR010926">
    <property type="entry name" value="Myosin_TH1"/>
</dbReference>
<feature type="domain" description="TH1" evidence="10">
    <location>
        <begin position="756"/>
        <end position="950"/>
    </location>
</feature>
<proteinExistence type="inferred from homology"/>
<dbReference type="InterPro" id="IPR027417">
    <property type="entry name" value="P-loop_NTPase"/>
</dbReference>
<sequence>MPSPSDRERLDPKAVDDLVLLSDKDMNEKGIVTNLANRFDKNKIYTYIGPVLLSVNPYKQISGLYNKRTLQAYFGRYQYEVAPHVYSTAEDTYSMLMKTGVNQCVLVSGESGAGKTEAAKKLMEYVSEVSSDFAEGNTGGRTVSEIKDSLLKSNPVLEAFGNAKTLRNDNSSRFGKYMEIQMDYNGTPLGGRITNYLLEKPRVVHQTKGERNFHIFYLLCAGMPSSDPIKSRLKLGRAEDFRILAESDSVKVKGIDDSELYYEMDEAMAAVGLDGLKSEIYGIVAAILHLGNITFTKTKKKGQDACTVDNKSALSSAASLLSVSEKALEDAITHRTRITRTDTLKSPLVSVNECDKSRDALSKALYARMFQKVVDGINDTIHTENAELSLGVLDIYGFEIFDFNSFEQLCINYCNEKLQQYFIQLTLKAEQDEYAKEGIQWKQIDYFNNQIVCDLIEMKGRKPGVMAFLDEEISLGRGTLVKGQGNDAEKQRQQDLKLLAKMNDNLGRHKHYVSLAKAKAADADPTEFVIKHYAGDVRYSVQGMIDKNMDTLFRDLLVLCGDKSKNSFINELFPEGRKKHDFKKPVTAGTQFVKDMQHLIDNLSKCEPHYIRCIKPNDNKRPGQFDDARVQHQVRYLGLMENVRVRRAGFAYRREYELFVRRYKMLSPQTWPASSGNAERDTDTILAAVGISSDGYQHGKSKLFIKEPKSLFDLEEAREKRMQYVVGIIQRTYRTWKARLYFQQVREKSVKLLHEKKRRNNSWVLYFVGDTIDATTNGFVQETLQQTRDGKVIFADYVNVHHDMGIPKKRGIISSQAFVLTSSSLLFFDTGFTSVLQRVPFQEITKVVTSQYADDFIVVNLTQTMDKKGRPVDQPSIVFDSVRKAEIITVFTEEYKMCMRTDIPMDFKNSTEITVMQKPKGAFGFMKKPVPKQASLRWSEESTLRDREALIRPWPTKKDPGYSPDQFTQHDIMVSANLGSRAQLQLDEPIPQRVLEHTAHGRKGKKKRANRRRQNW</sequence>
<gene>
    <name evidence="11" type="ORF">ASTO00021_LOCUS17121</name>
</gene>
<dbReference type="Gene3D" id="3.40.850.10">
    <property type="entry name" value="Kinesin motor domain"/>
    <property type="match status" value="1"/>
</dbReference>
<keyword evidence="2 7" id="KW-0547">Nucleotide-binding</keyword>
<dbReference type="GO" id="GO:0006897">
    <property type="term" value="P:endocytosis"/>
    <property type="evidence" value="ECO:0007669"/>
    <property type="project" value="TreeGrafter"/>
</dbReference>
<dbReference type="Gene3D" id="1.10.10.820">
    <property type="match status" value="1"/>
</dbReference>
<dbReference type="InterPro" id="IPR001609">
    <property type="entry name" value="Myosin_head_motor_dom-like"/>
</dbReference>
<dbReference type="PANTHER" id="PTHR13140:SF679">
    <property type="entry name" value="UNCONVENTIONAL MYOSIN IC"/>
    <property type="match status" value="1"/>
</dbReference>
<dbReference type="GO" id="GO:0005737">
    <property type="term" value="C:cytoplasm"/>
    <property type="evidence" value="ECO:0007669"/>
    <property type="project" value="TreeGrafter"/>
</dbReference>
<dbReference type="FunFam" id="1.10.10.820:FF:000001">
    <property type="entry name" value="Myosin heavy chain"/>
    <property type="match status" value="1"/>
</dbReference>
<feature type="region of interest" description="Actin-binding" evidence="7">
    <location>
        <begin position="596"/>
        <end position="618"/>
    </location>
</feature>
<evidence type="ECO:0000256" key="8">
    <source>
        <dbReference type="SAM" id="MobiDB-lite"/>
    </source>
</evidence>
<name>A0A7S3PQ95_9STRA</name>
<evidence type="ECO:0000256" key="6">
    <source>
        <dbReference type="ARBA" id="ARBA00023203"/>
    </source>
</evidence>
<evidence type="ECO:0000256" key="3">
    <source>
        <dbReference type="ARBA" id="ARBA00022840"/>
    </source>
</evidence>
<organism evidence="11">
    <name type="scientific">Aplanochytrium stocchinoi</name>
    <dbReference type="NCBI Taxonomy" id="215587"/>
    <lineage>
        <taxon>Eukaryota</taxon>
        <taxon>Sar</taxon>
        <taxon>Stramenopiles</taxon>
        <taxon>Bigyra</taxon>
        <taxon>Labyrinthulomycetes</taxon>
        <taxon>Thraustochytrida</taxon>
        <taxon>Thraustochytriidae</taxon>
        <taxon>Aplanochytrium</taxon>
    </lineage>
</organism>
<dbReference type="Gene3D" id="1.20.120.720">
    <property type="entry name" value="Myosin VI head, motor domain, U50 subdomain"/>
    <property type="match status" value="1"/>
</dbReference>
<dbReference type="SMART" id="SM00242">
    <property type="entry name" value="MYSc"/>
    <property type="match status" value="1"/>
</dbReference>
<evidence type="ECO:0000256" key="1">
    <source>
        <dbReference type="ARBA" id="ARBA00008314"/>
    </source>
</evidence>
<keyword evidence="6 7" id="KW-0009">Actin-binding</keyword>
<feature type="binding site" evidence="7">
    <location>
        <begin position="109"/>
        <end position="116"/>
    </location>
    <ligand>
        <name>ATP</name>
        <dbReference type="ChEBI" id="CHEBI:30616"/>
    </ligand>
</feature>
<dbReference type="GO" id="GO:0000146">
    <property type="term" value="F:microfilament motor activity"/>
    <property type="evidence" value="ECO:0007669"/>
    <property type="project" value="TreeGrafter"/>
</dbReference>
<feature type="compositionally biased region" description="Basic residues" evidence="8">
    <location>
        <begin position="1000"/>
        <end position="1016"/>
    </location>
</feature>
<dbReference type="GO" id="GO:0051015">
    <property type="term" value="F:actin filament binding"/>
    <property type="evidence" value="ECO:0007669"/>
    <property type="project" value="TreeGrafter"/>
</dbReference>
<evidence type="ECO:0000256" key="5">
    <source>
        <dbReference type="ARBA" id="ARBA00023175"/>
    </source>
</evidence>
<evidence type="ECO:0000256" key="7">
    <source>
        <dbReference type="PROSITE-ProRule" id="PRU00782"/>
    </source>
</evidence>
<accession>A0A7S3PQ95</accession>
<keyword evidence="5 7" id="KW-0505">Motor protein</keyword>
<keyword evidence="3 7" id="KW-0067">ATP-binding</keyword>
<dbReference type="Gene3D" id="1.20.5.4820">
    <property type="match status" value="1"/>
</dbReference>
<dbReference type="Pfam" id="PF06017">
    <property type="entry name" value="Myosin_TH1"/>
    <property type="match status" value="1"/>
</dbReference>
<dbReference type="AlphaFoldDB" id="A0A7S3PQ95"/>
<reference evidence="11" key="1">
    <citation type="submission" date="2021-01" db="EMBL/GenBank/DDBJ databases">
        <authorList>
            <person name="Corre E."/>
            <person name="Pelletier E."/>
            <person name="Niang G."/>
            <person name="Scheremetjew M."/>
            <person name="Finn R."/>
            <person name="Kale V."/>
            <person name="Holt S."/>
            <person name="Cochrane G."/>
            <person name="Meng A."/>
            <person name="Brown T."/>
            <person name="Cohen L."/>
        </authorList>
    </citation>
    <scope>NUCLEOTIDE SEQUENCE</scope>
    <source>
        <strain evidence="11">GSBS06</strain>
    </source>
</reference>
<evidence type="ECO:0008006" key="12">
    <source>
        <dbReference type="Google" id="ProtNLM"/>
    </source>
</evidence>
<evidence type="ECO:0000259" key="10">
    <source>
        <dbReference type="PROSITE" id="PS51757"/>
    </source>
</evidence>
<dbReference type="GO" id="GO:0005886">
    <property type="term" value="C:plasma membrane"/>
    <property type="evidence" value="ECO:0007669"/>
    <property type="project" value="TreeGrafter"/>
</dbReference>
<dbReference type="EMBL" id="HBIN01022284">
    <property type="protein sequence ID" value="CAE0447141.1"/>
    <property type="molecule type" value="Transcribed_RNA"/>
</dbReference>
<dbReference type="PROSITE" id="PS51456">
    <property type="entry name" value="MYOSIN_MOTOR"/>
    <property type="match status" value="1"/>
</dbReference>